<sequence length="194" mass="20809">MAAFGLVGAVPADAAKLMPKGKAQTVAKSGLTVTPERDWNRIGARPGRNAESWTLDGLTLNDLTFYGGIPNDTTLFRDAKKKTEPLPKFSSTMLIPDIAQLFESSYRVSVGTSLMSIDSIEPATFAGSPGFHFTYSFVVEGEEVHRKGEASGAIIGGNLYMVTFEAPAIHYFDAGVEAYRKIAASSIVAPISKR</sequence>
<comment type="caution">
    <text evidence="1">The sequence shown here is derived from an EMBL/GenBank/DDBJ whole genome shotgun (WGS) entry which is preliminary data.</text>
</comment>
<protein>
    <submittedName>
        <fullName evidence="1">Uncharacterized protein</fullName>
    </submittedName>
</protein>
<keyword evidence="2" id="KW-1185">Reference proteome</keyword>
<organism evidence="1 2">
    <name type="scientific">Sphingomonas oligophenolica</name>
    <dbReference type="NCBI Taxonomy" id="301154"/>
    <lineage>
        <taxon>Bacteria</taxon>
        <taxon>Pseudomonadati</taxon>
        <taxon>Pseudomonadota</taxon>
        <taxon>Alphaproteobacteria</taxon>
        <taxon>Sphingomonadales</taxon>
        <taxon>Sphingomonadaceae</taxon>
        <taxon>Sphingomonas</taxon>
    </lineage>
</organism>
<proteinExistence type="predicted"/>
<accession>A0ABU9XXG6</accession>
<evidence type="ECO:0000313" key="1">
    <source>
        <dbReference type="EMBL" id="MEN2788251.1"/>
    </source>
</evidence>
<dbReference type="EMBL" id="JBDIME010000001">
    <property type="protein sequence ID" value="MEN2788251.1"/>
    <property type="molecule type" value="Genomic_DNA"/>
</dbReference>
<gene>
    <name evidence="1" type="ORF">ABC974_01305</name>
</gene>
<evidence type="ECO:0000313" key="2">
    <source>
        <dbReference type="Proteomes" id="UP001419910"/>
    </source>
</evidence>
<reference evidence="1 2" key="1">
    <citation type="submission" date="2024-05" db="EMBL/GenBank/DDBJ databases">
        <authorList>
            <person name="Liu Q."/>
            <person name="Xin Y.-H."/>
        </authorList>
    </citation>
    <scope>NUCLEOTIDE SEQUENCE [LARGE SCALE GENOMIC DNA]</scope>
    <source>
        <strain evidence="1 2">CGMCC 1.10181</strain>
    </source>
</reference>
<name>A0ABU9XXG6_9SPHN</name>
<dbReference type="RefSeq" id="WP_343887849.1">
    <property type="nucleotide sequence ID" value="NZ_BAAAEH010000005.1"/>
</dbReference>
<dbReference type="Proteomes" id="UP001419910">
    <property type="component" value="Unassembled WGS sequence"/>
</dbReference>